<sequence>MLIHPAAIVALLLYWIAGPLIVPQRFQTRFKSLGHGVHQKISSVLSPPPAIFEPQDYPFAFEATIIEVLPVPSTETNVVHPAEVISSFPVPLEDSAEVVILEVSTTQHDDHPSPAPTRVFVVSPGYQGPFHCCDLFIHRVLDVLTAICVSILFPLVVIPFFTRLFSRSESLYETERPIDVLPKRLPPKILAPPPTVQIRVFNPKSHAPLEPIFSPAPPVSSAFWLASEQQRQDRPSSPTPPLLRLLDFSALENEFQKKRESFCTHFSYRSDRSPVSPLSSPADSGYGTTLPDTASDVSSLVPDESVTTTPEHLTKLLPTADAESTCVHDSNNVTTTSDNFTGEQTNTAGYDTELEDDDDDDGSTTVTSSTANLADLIARPAPAPAEVATKLESVMAALIEEAEPLPEPPVEDLSVTVSLSNDLAADIPSHDGPATDLPSNGDSVADLGTSIHESVAEEISVNICPHFEPSSDATDAVVDFVGIVEKAAASTGLEAVTGEDETTIEDDLPSHDDSEQGVEFWIPGHEIPTIVVSPPSEVDPEDSIQQLDSKDEREESEDIIDPDYEDELDYADDCPDYSVVSSPVEPRDDPCRSPRITGKLWSDDEGDDLGPLPFSEEPKATDVVEQIEAQGSPIEEEMSEVATATPEDSDGMYFTRFPRFPLEKQTNGTVFSWRTRRRNGPRTRRGTTANSGSTCTGSRRTHPCRTCPISKPFPQSPKPSSHFQVISHPHPGIFR</sequence>
<accession>A0ACB6ZDP7</accession>
<proteinExistence type="predicted"/>
<reference evidence="1" key="2">
    <citation type="journal article" date="2020" name="Nat. Commun.">
        <title>Large-scale genome sequencing of mycorrhizal fungi provides insights into the early evolution of symbiotic traits.</title>
        <authorList>
            <person name="Miyauchi S."/>
            <person name="Kiss E."/>
            <person name="Kuo A."/>
            <person name="Drula E."/>
            <person name="Kohler A."/>
            <person name="Sanchez-Garcia M."/>
            <person name="Morin E."/>
            <person name="Andreopoulos B."/>
            <person name="Barry K.W."/>
            <person name="Bonito G."/>
            <person name="Buee M."/>
            <person name="Carver A."/>
            <person name="Chen C."/>
            <person name="Cichocki N."/>
            <person name="Clum A."/>
            <person name="Culley D."/>
            <person name="Crous P.W."/>
            <person name="Fauchery L."/>
            <person name="Girlanda M."/>
            <person name="Hayes R.D."/>
            <person name="Keri Z."/>
            <person name="LaButti K."/>
            <person name="Lipzen A."/>
            <person name="Lombard V."/>
            <person name="Magnuson J."/>
            <person name="Maillard F."/>
            <person name="Murat C."/>
            <person name="Nolan M."/>
            <person name="Ohm R.A."/>
            <person name="Pangilinan J."/>
            <person name="Pereira M.F."/>
            <person name="Perotto S."/>
            <person name="Peter M."/>
            <person name="Pfister S."/>
            <person name="Riley R."/>
            <person name="Sitrit Y."/>
            <person name="Stielow J.B."/>
            <person name="Szollosi G."/>
            <person name="Zifcakova L."/>
            <person name="Stursova M."/>
            <person name="Spatafora J.W."/>
            <person name="Tedersoo L."/>
            <person name="Vaario L.M."/>
            <person name="Yamada A."/>
            <person name="Yan M."/>
            <person name="Wang P."/>
            <person name="Xu J."/>
            <person name="Bruns T."/>
            <person name="Baldrian P."/>
            <person name="Vilgalys R."/>
            <person name="Dunand C."/>
            <person name="Henrissat B."/>
            <person name="Grigoriev I.V."/>
            <person name="Hibbett D."/>
            <person name="Nagy L.G."/>
            <person name="Martin F.M."/>
        </authorList>
    </citation>
    <scope>NUCLEOTIDE SEQUENCE</scope>
    <source>
        <strain evidence="1">P2</strain>
    </source>
</reference>
<keyword evidence="2" id="KW-1185">Reference proteome</keyword>
<gene>
    <name evidence="1" type="ORF">BDM02DRAFT_2527521</name>
</gene>
<reference evidence="1" key="1">
    <citation type="submission" date="2019-10" db="EMBL/GenBank/DDBJ databases">
        <authorList>
            <consortium name="DOE Joint Genome Institute"/>
            <person name="Kuo A."/>
            <person name="Miyauchi S."/>
            <person name="Kiss E."/>
            <person name="Drula E."/>
            <person name="Kohler A."/>
            <person name="Sanchez-Garcia M."/>
            <person name="Andreopoulos B."/>
            <person name="Barry K.W."/>
            <person name="Bonito G."/>
            <person name="Buee M."/>
            <person name="Carver A."/>
            <person name="Chen C."/>
            <person name="Cichocki N."/>
            <person name="Clum A."/>
            <person name="Culley D."/>
            <person name="Crous P.W."/>
            <person name="Fauchery L."/>
            <person name="Girlanda M."/>
            <person name="Hayes R."/>
            <person name="Keri Z."/>
            <person name="Labutti K."/>
            <person name="Lipzen A."/>
            <person name="Lombard V."/>
            <person name="Magnuson J."/>
            <person name="Maillard F."/>
            <person name="Morin E."/>
            <person name="Murat C."/>
            <person name="Nolan M."/>
            <person name="Ohm R."/>
            <person name="Pangilinan J."/>
            <person name="Pereira M."/>
            <person name="Perotto S."/>
            <person name="Peter M."/>
            <person name="Riley R."/>
            <person name="Sitrit Y."/>
            <person name="Stielow B."/>
            <person name="Szollosi G."/>
            <person name="Zifcakova L."/>
            <person name="Stursova M."/>
            <person name="Spatafora J.W."/>
            <person name="Tedersoo L."/>
            <person name="Vaario L.-M."/>
            <person name="Yamada A."/>
            <person name="Yan M."/>
            <person name="Wang P."/>
            <person name="Xu J."/>
            <person name="Bruns T."/>
            <person name="Baldrian P."/>
            <person name="Vilgalys R."/>
            <person name="Henrissat B."/>
            <person name="Grigoriev I.V."/>
            <person name="Hibbett D."/>
            <person name="Nagy L.G."/>
            <person name="Martin F.M."/>
        </authorList>
    </citation>
    <scope>NUCLEOTIDE SEQUENCE</scope>
    <source>
        <strain evidence="1">P2</strain>
    </source>
</reference>
<protein>
    <submittedName>
        <fullName evidence="1">Uncharacterized protein</fullName>
    </submittedName>
</protein>
<evidence type="ECO:0000313" key="1">
    <source>
        <dbReference type="EMBL" id="KAF9647682.1"/>
    </source>
</evidence>
<dbReference type="Proteomes" id="UP000886501">
    <property type="component" value="Unassembled WGS sequence"/>
</dbReference>
<comment type="caution">
    <text evidence="1">The sequence shown here is derived from an EMBL/GenBank/DDBJ whole genome shotgun (WGS) entry which is preliminary data.</text>
</comment>
<evidence type="ECO:0000313" key="2">
    <source>
        <dbReference type="Proteomes" id="UP000886501"/>
    </source>
</evidence>
<dbReference type="EMBL" id="MU118028">
    <property type="protein sequence ID" value="KAF9647682.1"/>
    <property type="molecule type" value="Genomic_DNA"/>
</dbReference>
<organism evidence="1 2">
    <name type="scientific">Thelephora ganbajun</name>
    <name type="common">Ganba fungus</name>
    <dbReference type="NCBI Taxonomy" id="370292"/>
    <lineage>
        <taxon>Eukaryota</taxon>
        <taxon>Fungi</taxon>
        <taxon>Dikarya</taxon>
        <taxon>Basidiomycota</taxon>
        <taxon>Agaricomycotina</taxon>
        <taxon>Agaricomycetes</taxon>
        <taxon>Thelephorales</taxon>
        <taxon>Thelephoraceae</taxon>
        <taxon>Thelephora</taxon>
    </lineage>
</organism>
<name>A0ACB6ZDP7_THEGA</name>